<feature type="transmembrane region" description="Helical" evidence="2">
    <location>
        <begin position="154"/>
        <end position="174"/>
    </location>
</feature>
<dbReference type="InterPro" id="IPR002656">
    <property type="entry name" value="Acyl_transf_3_dom"/>
</dbReference>
<reference evidence="4 5" key="1">
    <citation type="submission" date="2020-08" db="EMBL/GenBank/DDBJ databases">
        <authorList>
            <person name="Mo P."/>
        </authorList>
    </citation>
    <scope>NUCLEOTIDE SEQUENCE [LARGE SCALE GENOMIC DNA]</scope>
    <source>
        <strain evidence="4 5">CGMCC 4.1532</strain>
    </source>
</reference>
<proteinExistence type="predicted"/>
<evidence type="ECO:0000313" key="4">
    <source>
        <dbReference type="EMBL" id="QNG55030.1"/>
    </source>
</evidence>
<dbReference type="PANTHER" id="PTHR23028:SF53">
    <property type="entry name" value="ACYL_TRANSF_3 DOMAIN-CONTAINING PROTEIN"/>
    <property type="match status" value="1"/>
</dbReference>
<evidence type="ECO:0000256" key="1">
    <source>
        <dbReference type="SAM" id="MobiDB-lite"/>
    </source>
</evidence>
<accession>A0A7G7MQG9</accession>
<dbReference type="Pfam" id="PF01757">
    <property type="entry name" value="Acyl_transf_3"/>
    <property type="match status" value="1"/>
</dbReference>
<keyword evidence="2" id="KW-0472">Membrane</keyword>
<feature type="domain" description="Acyltransferase 3" evidence="3">
    <location>
        <begin position="34"/>
        <end position="373"/>
    </location>
</feature>
<dbReference type="Proteomes" id="UP000515728">
    <property type="component" value="Chromosome"/>
</dbReference>
<evidence type="ECO:0000313" key="5">
    <source>
        <dbReference type="Proteomes" id="UP000515728"/>
    </source>
</evidence>
<dbReference type="RefSeq" id="WP_185721828.1">
    <property type="nucleotide sequence ID" value="NZ_BAAAWI010000001.1"/>
</dbReference>
<dbReference type="AlphaFoldDB" id="A0A7G7MQG9"/>
<feature type="transmembrane region" description="Helical" evidence="2">
    <location>
        <begin position="31"/>
        <end position="52"/>
    </location>
</feature>
<evidence type="ECO:0000259" key="3">
    <source>
        <dbReference type="Pfam" id="PF01757"/>
    </source>
</evidence>
<feature type="transmembrane region" description="Helical" evidence="2">
    <location>
        <begin position="181"/>
        <end position="203"/>
    </location>
</feature>
<feature type="transmembrane region" description="Helical" evidence="2">
    <location>
        <begin position="361"/>
        <end position="380"/>
    </location>
</feature>
<dbReference type="PANTHER" id="PTHR23028">
    <property type="entry name" value="ACETYLTRANSFERASE"/>
    <property type="match status" value="1"/>
</dbReference>
<keyword evidence="2" id="KW-1133">Transmembrane helix</keyword>
<dbReference type="InterPro" id="IPR050879">
    <property type="entry name" value="Acyltransferase_3"/>
</dbReference>
<dbReference type="KEGG" id="ppel:H6H00_14855"/>
<dbReference type="GO" id="GO:0016747">
    <property type="term" value="F:acyltransferase activity, transferring groups other than amino-acyl groups"/>
    <property type="evidence" value="ECO:0007669"/>
    <property type="project" value="InterPro"/>
</dbReference>
<feature type="transmembrane region" description="Helical" evidence="2">
    <location>
        <begin position="247"/>
        <end position="270"/>
    </location>
</feature>
<sequence length="396" mass="43409">MTTQERPSDTPDVVVGQAPPATGAARRSSRWYVPAFDGLRGVLAVTVMWVHAGFPGNVLWLAIPVFFVMSGFFIVKILLGRPPEGKVAGIRAFVRNRALRLLPLYVALCLFLTFLGLVFDRPESIRGDLPWLWTATYDFRLISAGWNADMYKHVWSVAVEIQLCALAAVAALVLTRRGLRTFLVVLVLGGPLLRLGVGMLLVHAGGLDFDYMIEVMQGLPFGYVDAFAMGGLLAYPEIFRRLPSTRTLVVGAVVLVGSISAVQVVVAAVTGAPFPLWRSWAIAFPIDHGWLWGYSLLGLLSVLMLVVVTRGAGPLPRLLENRVLIWLGERSYSIYLLHMPIFLIGHRLAGYDPSVPAQLGIFLGCGTLAVALSVVTFRWIELPFLRMKGRTRTAAA</sequence>
<feature type="region of interest" description="Disordered" evidence="1">
    <location>
        <begin position="1"/>
        <end position="21"/>
    </location>
</feature>
<name>A0A7G7MQG9_9PSEU</name>
<evidence type="ECO:0000256" key="2">
    <source>
        <dbReference type="SAM" id="Phobius"/>
    </source>
</evidence>
<dbReference type="GO" id="GO:0016020">
    <property type="term" value="C:membrane"/>
    <property type="evidence" value="ECO:0007669"/>
    <property type="project" value="TreeGrafter"/>
</dbReference>
<organism evidence="4 5">
    <name type="scientific">Pseudonocardia petroleophila</name>
    <dbReference type="NCBI Taxonomy" id="37331"/>
    <lineage>
        <taxon>Bacteria</taxon>
        <taxon>Bacillati</taxon>
        <taxon>Actinomycetota</taxon>
        <taxon>Actinomycetes</taxon>
        <taxon>Pseudonocardiales</taxon>
        <taxon>Pseudonocardiaceae</taxon>
        <taxon>Pseudonocardia</taxon>
    </lineage>
</organism>
<protein>
    <submittedName>
        <fullName evidence="4">Acyltransferase</fullName>
    </submittedName>
</protein>
<keyword evidence="2" id="KW-0812">Transmembrane</keyword>
<keyword evidence="4" id="KW-0808">Transferase</keyword>
<keyword evidence="5" id="KW-1185">Reference proteome</keyword>
<dbReference type="EMBL" id="CP060131">
    <property type="protein sequence ID" value="QNG55030.1"/>
    <property type="molecule type" value="Genomic_DNA"/>
</dbReference>
<gene>
    <name evidence="4" type="ORF">H6H00_14855</name>
</gene>
<feature type="transmembrane region" description="Helical" evidence="2">
    <location>
        <begin position="290"/>
        <end position="312"/>
    </location>
</feature>
<feature type="transmembrane region" description="Helical" evidence="2">
    <location>
        <begin position="58"/>
        <end position="79"/>
    </location>
</feature>
<feature type="transmembrane region" description="Helical" evidence="2">
    <location>
        <begin position="332"/>
        <end position="349"/>
    </location>
</feature>
<dbReference type="GO" id="GO:0000271">
    <property type="term" value="P:polysaccharide biosynthetic process"/>
    <property type="evidence" value="ECO:0007669"/>
    <property type="project" value="TreeGrafter"/>
</dbReference>
<feature type="transmembrane region" description="Helical" evidence="2">
    <location>
        <begin position="215"/>
        <end position="235"/>
    </location>
</feature>
<feature type="transmembrane region" description="Helical" evidence="2">
    <location>
        <begin position="99"/>
        <end position="119"/>
    </location>
</feature>
<keyword evidence="4" id="KW-0012">Acyltransferase</keyword>